<evidence type="ECO:0000313" key="1">
    <source>
        <dbReference type="EMBL" id="MBT2134234.1"/>
    </source>
</evidence>
<dbReference type="EMBL" id="JAHFVK010000001">
    <property type="protein sequence ID" value="MBT2134234.1"/>
    <property type="molecule type" value="Genomic_DNA"/>
</dbReference>
<name>A0ABS5W3G1_9SPHN</name>
<protein>
    <submittedName>
        <fullName evidence="1">Uncharacterized protein</fullName>
    </submittedName>
</protein>
<comment type="caution">
    <text evidence="1">The sequence shown here is derived from an EMBL/GenBank/DDBJ whole genome shotgun (WGS) entry which is preliminary data.</text>
</comment>
<reference evidence="1 2" key="1">
    <citation type="submission" date="2021-05" db="EMBL/GenBank/DDBJ databases">
        <title>Croceibacterium sp. LX-88 genome sequence.</title>
        <authorList>
            <person name="Luo X."/>
        </authorList>
    </citation>
    <scope>NUCLEOTIDE SEQUENCE [LARGE SCALE GENOMIC DNA]</scope>
    <source>
        <strain evidence="1 2">LX-88</strain>
    </source>
</reference>
<gene>
    <name evidence="1" type="ORF">KK137_07820</name>
</gene>
<accession>A0ABS5W3G1</accession>
<evidence type="ECO:0000313" key="2">
    <source>
        <dbReference type="Proteomes" id="UP000811255"/>
    </source>
</evidence>
<keyword evidence="2" id="KW-1185">Reference proteome</keyword>
<dbReference type="Proteomes" id="UP000811255">
    <property type="component" value="Unassembled WGS sequence"/>
</dbReference>
<organism evidence="1 2">
    <name type="scientific">Croceibacterium selenioxidans</name>
    <dbReference type="NCBI Taxonomy" id="2838833"/>
    <lineage>
        <taxon>Bacteria</taxon>
        <taxon>Pseudomonadati</taxon>
        <taxon>Pseudomonadota</taxon>
        <taxon>Alphaproteobacteria</taxon>
        <taxon>Sphingomonadales</taxon>
        <taxon>Erythrobacteraceae</taxon>
        <taxon>Croceibacterium</taxon>
    </lineage>
</organism>
<sequence length="104" mass="11396">MRRNAGDRVRAALLDLAKGQARIASHSERSWASITFAGARHKVALEFEGEGAVHAGELFIALLPDHEFAIPRQLVADAAVTAVDHRLEPPWMQVCCELLLLEEG</sequence>
<proteinExistence type="predicted"/>